<proteinExistence type="predicted"/>
<name>A0A0C9XZB7_9AGAR</name>
<protein>
    <submittedName>
        <fullName evidence="1">Uncharacterized protein</fullName>
    </submittedName>
</protein>
<reference evidence="2" key="2">
    <citation type="submission" date="2015-01" db="EMBL/GenBank/DDBJ databases">
        <title>Evolutionary Origins and Diversification of the Mycorrhizal Mutualists.</title>
        <authorList>
            <consortium name="DOE Joint Genome Institute"/>
            <consortium name="Mycorrhizal Genomics Consortium"/>
            <person name="Kohler A."/>
            <person name="Kuo A."/>
            <person name="Nagy L.G."/>
            <person name="Floudas D."/>
            <person name="Copeland A."/>
            <person name="Barry K.W."/>
            <person name="Cichocki N."/>
            <person name="Veneault-Fourrey C."/>
            <person name="LaButti K."/>
            <person name="Lindquist E.A."/>
            <person name="Lipzen A."/>
            <person name="Lundell T."/>
            <person name="Morin E."/>
            <person name="Murat C."/>
            <person name="Riley R."/>
            <person name="Ohm R."/>
            <person name="Sun H."/>
            <person name="Tunlid A."/>
            <person name="Henrissat B."/>
            <person name="Grigoriev I.V."/>
            <person name="Hibbett D.S."/>
            <person name="Martin F."/>
        </authorList>
    </citation>
    <scope>NUCLEOTIDE SEQUENCE [LARGE SCALE GENOMIC DNA]</scope>
    <source>
        <strain evidence="2">LaAM-08-1</strain>
    </source>
</reference>
<dbReference type="STRING" id="1095629.A0A0C9XZB7"/>
<keyword evidence="2" id="KW-1185">Reference proteome</keyword>
<reference evidence="1 2" key="1">
    <citation type="submission" date="2014-04" db="EMBL/GenBank/DDBJ databases">
        <authorList>
            <consortium name="DOE Joint Genome Institute"/>
            <person name="Kuo A."/>
            <person name="Kohler A."/>
            <person name="Nagy L.G."/>
            <person name="Floudas D."/>
            <person name="Copeland A."/>
            <person name="Barry K.W."/>
            <person name="Cichocki N."/>
            <person name="Veneault-Fourrey C."/>
            <person name="LaButti K."/>
            <person name="Lindquist E.A."/>
            <person name="Lipzen A."/>
            <person name="Lundell T."/>
            <person name="Morin E."/>
            <person name="Murat C."/>
            <person name="Sun H."/>
            <person name="Tunlid A."/>
            <person name="Henrissat B."/>
            <person name="Grigoriev I.V."/>
            <person name="Hibbett D.S."/>
            <person name="Martin F."/>
            <person name="Nordberg H.P."/>
            <person name="Cantor M.N."/>
            <person name="Hua S.X."/>
        </authorList>
    </citation>
    <scope>NUCLEOTIDE SEQUENCE [LARGE SCALE GENOMIC DNA]</scope>
    <source>
        <strain evidence="1 2">LaAM-08-1</strain>
    </source>
</reference>
<accession>A0A0C9XZB7</accession>
<dbReference type="EMBL" id="KN838536">
    <property type="protein sequence ID" value="KIK10291.1"/>
    <property type="molecule type" value="Genomic_DNA"/>
</dbReference>
<dbReference type="HOGENOM" id="CLU_3106703_0_0_1"/>
<sequence length="51" mass="5940">MERNDFSINDERRLHDSIKQTLLCRLFTQVAHKQGGNYVTAKDDQVVTLHP</sequence>
<evidence type="ECO:0000313" key="2">
    <source>
        <dbReference type="Proteomes" id="UP000054477"/>
    </source>
</evidence>
<dbReference type="AlphaFoldDB" id="A0A0C9XZB7"/>
<dbReference type="Proteomes" id="UP000054477">
    <property type="component" value="Unassembled WGS sequence"/>
</dbReference>
<organism evidence="1 2">
    <name type="scientific">Laccaria amethystina LaAM-08-1</name>
    <dbReference type="NCBI Taxonomy" id="1095629"/>
    <lineage>
        <taxon>Eukaryota</taxon>
        <taxon>Fungi</taxon>
        <taxon>Dikarya</taxon>
        <taxon>Basidiomycota</taxon>
        <taxon>Agaricomycotina</taxon>
        <taxon>Agaricomycetes</taxon>
        <taxon>Agaricomycetidae</taxon>
        <taxon>Agaricales</taxon>
        <taxon>Agaricineae</taxon>
        <taxon>Hydnangiaceae</taxon>
        <taxon>Laccaria</taxon>
    </lineage>
</organism>
<gene>
    <name evidence="1" type="ORF">K443DRAFT_670917</name>
</gene>
<evidence type="ECO:0000313" key="1">
    <source>
        <dbReference type="EMBL" id="KIK10291.1"/>
    </source>
</evidence>